<keyword evidence="3" id="KW-1185">Reference proteome</keyword>
<keyword evidence="1" id="KW-0812">Transmembrane</keyword>
<keyword evidence="1" id="KW-1133">Transmembrane helix</keyword>
<dbReference type="AlphaFoldDB" id="A0A1B0ADS7"/>
<feature type="transmembrane region" description="Helical" evidence="1">
    <location>
        <begin position="53"/>
        <end position="71"/>
    </location>
</feature>
<evidence type="ECO:0000313" key="3">
    <source>
        <dbReference type="Proteomes" id="UP000092445"/>
    </source>
</evidence>
<proteinExistence type="predicted"/>
<sequence>MLHEQFVCMHIDSVPLTQMLILFDYSPAKIRIATQGAEDRKTTVERRVHKETYVAIAAIVVAVIATFSAILS</sequence>
<name>A0A1B0ADS7_GLOPL</name>
<evidence type="ECO:0000313" key="2">
    <source>
        <dbReference type="EnsemblMetazoa" id="GPAI042484-PA"/>
    </source>
</evidence>
<accession>A0A1B0ADS7</accession>
<organism evidence="2 3">
    <name type="scientific">Glossina pallidipes</name>
    <name type="common">Tsetse fly</name>
    <dbReference type="NCBI Taxonomy" id="7398"/>
    <lineage>
        <taxon>Eukaryota</taxon>
        <taxon>Metazoa</taxon>
        <taxon>Ecdysozoa</taxon>
        <taxon>Arthropoda</taxon>
        <taxon>Hexapoda</taxon>
        <taxon>Insecta</taxon>
        <taxon>Pterygota</taxon>
        <taxon>Neoptera</taxon>
        <taxon>Endopterygota</taxon>
        <taxon>Diptera</taxon>
        <taxon>Brachycera</taxon>
        <taxon>Muscomorpha</taxon>
        <taxon>Hippoboscoidea</taxon>
        <taxon>Glossinidae</taxon>
        <taxon>Glossina</taxon>
    </lineage>
</organism>
<reference evidence="2" key="2">
    <citation type="submission" date="2020-05" db="UniProtKB">
        <authorList>
            <consortium name="EnsemblMetazoa"/>
        </authorList>
    </citation>
    <scope>IDENTIFICATION</scope>
    <source>
        <strain evidence="2">IAEA</strain>
    </source>
</reference>
<reference evidence="3" key="1">
    <citation type="submission" date="2014-03" db="EMBL/GenBank/DDBJ databases">
        <authorList>
            <person name="Aksoy S."/>
            <person name="Warren W."/>
            <person name="Wilson R.K."/>
        </authorList>
    </citation>
    <scope>NUCLEOTIDE SEQUENCE [LARGE SCALE GENOMIC DNA]</scope>
    <source>
        <strain evidence="3">IAEA</strain>
    </source>
</reference>
<dbReference type="Proteomes" id="UP000092445">
    <property type="component" value="Unassembled WGS sequence"/>
</dbReference>
<evidence type="ECO:0000256" key="1">
    <source>
        <dbReference type="SAM" id="Phobius"/>
    </source>
</evidence>
<dbReference type="VEuPathDB" id="VectorBase:GPAI042484"/>
<dbReference type="EnsemblMetazoa" id="GPAI042484-RA">
    <property type="protein sequence ID" value="GPAI042484-PA"/>
    <property type="gene ID" value="GPAI042484"/>
</dbReference>
<protein>
    <submittedName>
        <fullName evidence="2">Uncharacterized protein</fullName>
    </submittedName>
</protein>
<keyword evidence="1" id="KW-0472">Membrane</keyword>